<keyword evidence="4 8" id="KW-0732">Signal</keyword>
<dbReference type="GeneID" id="77135828"/>
<dbReference type="InterPro" id="IPR034746">
    <property type="entry name" value="POTRA"/>
</dbReference>
<name>C3X7S0_OXAFO</name>
<sequence precursor="true">MKLFHQRLPFRLSLLAAISMAFYSNVAQAVEPFTVKDIRVEGIQRTEAGTVFNYLPVRVGETFNDEKAVSAIKALYATGFFKDVRIDAEGDVLVVIVEERPAIASVDFTGAKEFEKAALIKSLKDVGLGEGRIYDRSLLDRAEQELKRQYLSHGLYGVQITTTITPVERNRVAVNFTVDEGEVARIKQIKFVGNKAFSDKKLLEVIKLRTPGWFTWYTKADQYSKEKMTGDLEAIKSYYQNRGYIEMQVESTQVSITSDKKDIYITVNIKEGDKYKVSDIRLEGELFGREKEIRNLIQLKKGDVYSGEKLTNSSRDITEYLGNFGYAFANVNPQPDIDREKKEVAFTIFVDPGKRVYVRQITIAGNNKTRDEVIRREFRQMEGSWYNGKNIKLSRDRVDRLGFFTEVAVETPEVQGTVDQVDVNMKVVEKPTGNVMLGAGFSQSDKLLLSGSIEQQNFAGTGNDVALNVNTSQRYRTISLAQTNPYFTDDGISRRYEIFYRTIRPPLINDSDYKVKTMGGNVNFGIPFTEVDRVFFGVGVENTSIDTYWNSPPQYLEFVRQFGTDGTTASAWSVPLTVAWQRDNRDSALIPTKGRYQKANAEVSLLGDMKYYKLSYQHQYFMPLFSSGTLALNGMVDYGKGLGGNPYPLFKNFYAGGMGTVRGYESSSLGRVEYDYYGNRVYLGGTKRVVGNVELQFPMPGMGGDKTLRWFTFLDAGNVYADNQNIDLGNLRYSAGFGVSWVSPIGPLKLSYGIPLNSKEGDQKEAFQFQLGTGF</sequence>
<keyword evidence="2 8" id="KW-1134">Transmembrane beta strand</keyword>
<comment type="similarity">
    <text evidence="8">Belongs to the BamA family.</text>
</comment>
<organism evidence="11 12">
    <name type="scientific">Oxalobacter formigenes OXCC13</name>
    <dbReference type="NCBI Taxonomy" id="556269"/>
    <lineage>
        <taxon>Bacteria</taxon>
        <taxon>Pseudomonadati</taxon>
        <taxon>Pseudomonadota</taxon>
        <taxon>Betaproteobacteria</taxon>
        <taxon>Burkholderiales</taxon>
        <taxon>Oxalobacteraceae</taxon>
        <taxon>Oxalobacter</taxon>
    </lineage>
</organism>
<dbReference type="Gene3D" id="2.40.160.50">
    <property type="entry name" value="membrane protein fhac: a member of the omp85/tpsb transporter family"/>
    <property type="match status" value="1"/>
</dbReference>
<feature type="chain" id="PRO_5015206667" description="Outer membrane protein assembly factor BamA" evidence="8">
    <location>
        <begin position="30"/>
        <end position="775"/>
    </location>
</feature>
<feature type="domain" description="POTRA" evidence="10">
    <location>
        <begin position="184"/>
        <end position="272"/>
    </location>
</feature>
<evidence type="ECO:0000256" key="1">
    <source>
        <dbReference type="ARBA" id="ARBA00004370"/>
    </source>
</evidence>
<accession>C3X7S0</accession>
<keyword evidence="6 8" id="KW-0472">Membrane</keyword>
<dbReference type="FunFam" id="3.10.20.310:FF:000002">
    <property type="entry name" value="Outer membrane protein assembly factor BamA"/>
    <property type="match status" value="1"/>
</dbReference>
<evidence type="ECO:0000256" key="2">
    <source>
        <dbReference type="ARBA" id="ARBA00022452"/>
    </source>
</evidence>
<evidence type="ECO:0000256" key="3">
    <source>
        <dbReference type="ARBA" id="ARBA00022692"/>
    </source>
</evidence>
<dbReference type="InterPro" id="IPR023707">
    <property type="entry name" value="OM_assembly_BamA"/>
</dbReference>
<reference evidence="11 12" key="1">
    <citation type="submission" date="2009-02" db="EMBL/GenBank/DDBJ databases">
        <title>The Genome Sequence of Oxalobacter formigenes OXCC13.</title>
        <authorList>
            <consortium name="The Broad Institute Genome Sequencing Platform"/>
            <person name="Ward D."/>
            <person name="Young S.K."/>
            <person name="Kodira C.D."/>
            <person name="Zeng Q."/>
            <person name="Koehrsen M."/>
            <person name="Alvarado L."/>
            <person name="Berlin A."/>
            <person name="Borenstein D."/>
            <person name="Chen Z."/>
            <person name="Engels R."/>
            <person name="Freedman E."/>
            <person name="Gellesch M."/>
            <person name="Goldberg J."/>
            <person name="Griggs A."/>
            <person name="Gujja S."/>
            <person name="Heiman D."/>
            <person name="Hepburn T."/>
            <person name="Howarth C."/>
            <person name="Jen D."/>
            <person name="Larson L."/>
            <person name="Lewis B."/>
            <person name="Mehta T."/>
            <person name="Park D."/>
            <person name="Pearson M."/>
            <person name="Roberts A."/>
            <person name="Saif S."/>
            <person name="Shea T."/>
            <person name="Shenoy N."/>
            <person name="Sisk P."/>
            <person name="Stolte C."/>
            <person name="Sykes S."/>
            <person name="Walk T."/>
            <person name="White J."/>
            <person name="Yandava C."/>
            <person name="Allison M.J."/>
            <person name="Lander E."/>
            <person name="Nusbaum C."/>
            <person name="Galagan J."/>
            <person name="Birren B."/>
        </authorList>
    </citation>
    <scope>NUCLEOTIDE SEQUENCE [LARGE SCALE GENOMIC DNA]</scope>
    <source>
        <strain evidence="11 12">OXCC13</strain>
    </source>
</reference>
<dbReference type="OrthoDB" id="9803054at2"/>
<dbReference type="Gene3D" id="3.10.20.310">
    <property type="entry name" value="membrane protein fhac"/>
    <property type="match status" value="5"/>
</dbReference>
<dbReference type="FunFam" id="3.10.20.310:FF:000003">
    <property type="entry name" value="Outer membrane protein assembly factor BamA"/>
    <property type="match status" value="1"/>
</dbReference>
<keyword evidence="7 8" id="KW-0998">Cell outer membrane</keyword>
<comment type="subcellular location">
    <subcellularLocation>
        <location evidence="8">Cell outer membrane</location>
    </subcellularLocation>
    <subcellularLocation>
        <location evidence="1">Membrane</location>
    </subcellularLocation>
</comment>
<dbReference type="InterPro" id="IPR010827">
    <property type="entry name" value="BamA/TamA_POTRA"/>
</dbReference>
<dbReference type="RefSeq" id="WP_005879591.1">
    <property type="nucleotide sequence ID" value="NZ_CP019430.1"/>
</dbReference>
<evidence type="ECO:0000313" key="12">
    <source>
        <dbReference type="Proteomes" id="UP000005089"/>
    </source>
</evidence>
<keyword evidence="3 8" id="KW-0812">Transmembrane</keyword>
<dbReference type="EMBL" id="GG658170">
    <property type="protein sequence ID" value="EEO29246.1"/>
    <property type="molecule type" value="Genomic_DNA"/>
</dbReference>
<evidence type="ECO:0000256" key="6">
    <source>
        <dbReference type="ARBA" id="ARBA00023136"/>
    </source>
</evidence>
<comment type="subunit">
    <text evidence="8">Part of the Bam complex.</text>
</comment>
<protein>
    <recommendedName>
        <fullName evidence="8 9">Outer membrane protein assembly factor BamA</fullName>
    </recommendedName>
</protein>
<evidence type="ECO:0000256" key="7">
    <source>
        <dbReference type="ARBA" id="ARBA00023237"/>
    </source>
</evidence>
<evidence type="ECO:0000256" key="9">
    <source>
        <dbReference type="NCBIfam" id="TIGR03303"/>
    </source>
</evidence>
<comment type="function">
    <text evidence="8">Part of the outer membrane protein assembly complex, which is involved in assembly and insertion of beta-barrel proteins into the outer membrane.</text>
</comment>
<evidence type="ECO:0000259" key="10">
    <source>
        <dbReference type="PROSITE" id="PS51779"/>
    </source>
</evidence>
<evidence type="ECO:0000256" key="4">
    <source>
        <dbReference type="ARBA" id="ARBA00022729"/>
    </source>
</evidence>
<dbReference type="NCBIfam" id="TIGR03303">
    <property type="entry name" value="OM_YaeT"/>
    <property type="match status" value="1"/>
</dbReference>
<dbReference type="PANTHER" id="PTHR12815:SF23">
    <property type="entry name" value="OUTER MEMBRANE PROTEIN ASSEMBLY FACTOR BAMA"/>
    <property type="match status" value="1"/>
</dbReference>
<keyword evidence="12" id="KW-1185">Reference proteome</keyword>
<dbReference type="PROSITE" id="PS51779">
    <property type="entry name" value="POTRA"/>
    <property type="match status" value="5"/>
</dbReference>
<dbReference type="eggNOG" id="COG4775">
    <property type="taxonomic scope" value="Bacteria"/>
</dbReference>
<keyword evidence="5 8" id="KW-0677">Repeat</keyword>
<dbReference type="AlphaFoldDB" id="C3X7S0"/>
<gene>
    <name evidence="11" type="primary">yaeT</name>
    <name evidence="8" type="synonym">bamA</name>
    <name evidence="11" type="ORF">OFBG_00274</name>
</gene>
<dbReference type="GO" id="GO:0009279">
    <property type="term" value="C:cell outer membrane"/>
    <property type="evidence" value="ECO:0007669"/>
    <property type="project" value="UniProtKB-SubCell"/>
</dbReference>
<dbReference type="PANTHER" id="PTHR12815">
    <property type="entry name" value="SORTING AND ASSEMBLY MACHINERY SAMM50 PROTEIN FAMILY MEMBER"/>
    <property type="match status" value="1"/>
</dbReference>
<dbReference type="GO" id="GO:0051205">
    <property type="term" value="P:protein insertion into membrane"/>
    <property type="evidence" value="ECO:0007669"/>
    <property type="project" value="UniProtKB-UniRule"/>
</dbReference>
<feature type="domain" description="POTRA" evidence="10">
    <location>
        <begin position="33"/>
        <end position="100"/>
    </location>
</feature>
<dbReference type="HAMAP" id="MF_01430">
    <property type="entry name" value="OM_assembly_BamA"/>
    <property type="match status" value="1"/>
</dbReference>
<feature type="domain" description="POTRA" evidence="10">
    <location>
        <begin position="356"/>
        <end position="430"/>
    </location>
</feature>
<evidence type="ECO:0000256" key="5">
    <source>
        <dbReference type="ARBA" id="ARBA00022737"/>
    </source>
</evidence>
<dbReference type="Proteomes" id="UP000005089">
    <property type="component" value="Unassembled WGS sequence"/>
</dbReference>
<evidence type="ECO:0000313" key="11">
    <source>
        <dbReference type="EMBL" id="EEO29246.1"/>
    </source>
</evidence>
<proteinExistence type="inferred from homology"/>
<dbReference type="HOGENOM" id="CLU_007664_1_0_4"/>
<feature type="domain" description="POTRA" evidence="10">
    <location>
        <begin position="275"/>
        <end position="353"/>
    </location>
</feature>
<dbReference type="GO" id="GO:0043165">
    <property type="term" value="P:Gram-negative-bacterium-type cell outer membrane assembly"/>
    <property type="evidence" value="ECO:0007669"/>
    <property type="project" value="UniProtKB-UniRule"/>
</dbReference>
<evidence type="ECO:0000256" key="8">
    <source>
        <dbReference type="HAMAP-Rule" id="MF_01430"/>
    </source>
</evidence>
<dbReference type="Pfam" id="PF01103">
    <property type="entry name" value="Omp85"/>
    <property type="match status" value="1"/>
</dbReference>
<feature type="signal peptide" evidence="8">
    <location>
        <begin position="1"/>
        <end position="29"/>
    </location>
</feature>
<dbReference type="STRING" id="847.BRW83_2003"/>
<dbReference type="InterPro" id="IPR039910">
    <property type="entry name" value="D15-like"/>
</dbReference>
<dbReference type="Pfam" id="PF07244">
    <property type="entry name" value="POTRA"/>
    <property type="match status" value="5"/>
</dbReference>
<dbReference type="InterPro" id="IPR000184">
    <property type="entry name" value="Bac_surfAg_D15"/>
</dbReference>
<dbReference type="PIRSF" id="PIRSF006076">
    <property type="entry name" value="OM_assembly_OMP85"/>
    <property type="match status" value="1"/>
</dbReference>
<feature type="domain" description="POTRA" evidence="10">
    <location>
        <begin position="101"/>
        <end position="181"/>
    </location>
</feature>